<dbReference type="InterPro" id="IPR009100">
    <property type="entry name" value="AcylCoA_DH/oxidase_NM_dom_sf"/>
</dbReference>
<evidence type="ECO:0000259" key="7">
    <source>
        <dbReference type="Pfam" id="PF02770"/>
    </source>
</evidence>
<dbReference type="AlphaFoldDB" id="Q46TN0"/>
<dbReference type="InterPro" id="IPR037069">
    <property type="entry name" value="AcylCoA_DH/ox_N_sf"/>
</dbReference>
<dbReference type="PIRSF" id="PIRSF016578">
    <property type="entry name" value="HsaA"/>
    <property type="match status" value="1"/>
</dbReference>
<accession>Q46TN0</accession>
<dbReference type="InterPro" id="IPR046373">
    <property type="entry name" value="Acyl-CoA_Oxase/DH_mid-dom_sf"/>
</dbReference>
<dbReference type="Gene3D" id="1.20.140.10">
    <property type="entry name" value="Butyryl-CoA Dehydrogenase, subunit A, domain 3"/>
    <property type="match status" value="1"/>
</dbReference>
<reference evidence="9" key="1">
    <citation type="submission" date="2005-08" db="EMBL/GenBank/DDBJ databases">
        <title>Complete sequence of chromosome 2 of Ralstonia eutropha JMP134.</title>
        <authorList>
            <person name="Copeland A."/>
            <person name="Lucas S."/>
            <person name="Lapidus A."/>
            <person name="Barry K."/>
            <person name="Detter J.C."/>
            <person name="Glavina T."/>
            <person name="Hammon N."/>
            <person name="Israni S."/>
            <person name="Pitluck S."/>
            <person name="Goltsman E."/>
            <person name="Martinez M."/>
            <person name="Schmutz J."/>
            <person name="Larimer F."/>
            <person name="Land M."/>
            <person name="Lykidis A."/>
            <person name="Richardson P."/>
        </authorList>
    </citation>
    <scope>NUCLEOTIDE SEQUENCE [LARGE SCALE GENOMIC DNA]</scope>
    <source>
        <strain evidence="9">JMP134</strain>
    </source>
</reference>
<evidence type="ECO:0000259" key="8">
    <source>
        <dbReference type="Pfam" id="PF02771"/>
    </source>
</evidence>
<dbReference type="FunFam" id="1.20.140.10:FF:000001">
    <property type="entry name" value="Acyl-CoA dehydrogenase"/>
    <property type="match status" value="1"/>
</dbReference>
<evidence type="ECO:0000256" key="4">
    <source>
        <dbReference type="ARBA" id="ARBA00022827"/>
    </source>
</evidence>
<comment type="cofactor">
    <cofactor evidence="1">
        <name>FAD</name>
        <dbReference type="ChEBI" id="CHEBI:57692"/>
    </cofactor>
</comment>
<keyword evidence="3" id="KW-0285">Flavoprotein</keyword>
<gene>
    <name evidence="9" type="ordered locus">Reut_B4150</name>
</gene>
<dbReference type="Gene3D" id="2.40.110.10">
    <property type="entry name" value="Butyryl-CoA Dehydrogenase, subunit A, domain 2"/>
    <property type="match status" value="1"/>
</dbReference>
<evidence type="ECO:0000313" key="9">
    <source>
        <dbReference type="EMBL" id="AAZ63504.1"/>
    </source>
</evidence>
<dbReference type="Pfam" id="PF00441">
    <property type="entry name" value="Acyl-CoA_dh_1"/>
    <property type="match status" value="1"/>
</dbReference>
<dbReference type="InterPro" id="IPR036250">
    <property type="entry name" value="AcylCo_DH-like_C"/>
</dbReference>
<keyword evidence="4" id="KW-0274">FAD</keyword>
<feature type="domain" description="Acyl-CoA oxidase/dehydrogenase middle" evidence="7">
    <location>
        <begin position="120"/>
        <end position="222"/>
    </location>
</feature>
<dbReference type="InterPro" id="IPR009075">
    <property type="entry name" value="AcylCo_DH/oxidase_C"/>
</dbReference>
<organism evidence="9">
    <name type="scientific">Cupriavidus pinatubonensis (strain JMP 134 / LMG 1197)</name>
    <name type="common">Cupriavidus necator (strain JMP 134)</name>
    <dbReference type="NCBI Taxonomy" id="264198"/>
    <lineage>
        <taxon>Bacteria</taxon>
        <taxon>Pseudomonadati</taxon>
        <taxon>Pseudomonadota</taxon>
        <taxon>Betaproteobacteria</taxon>
        <taxon>Burkholderiales</taxon>
        <taxon>Burkholderiaceae</taxon>
        <taxon>Cupriavidus</taxon>
    </lineage>
</organism>
<dbReference type="EMBL" id="CP000091">
    <property type="protein sequence ID" value="AAZ63504.1"/>
    <property type="molecule type" value="Genomic_DNA"/>
</dbReference>
<dbReference type="PANTHER" id="PTHR43884:SF12">
    <property type="entry name" value="ISOVALERYL-COA DEHYDROGENASE, MITOCHONDRIAL-RELATED"/>
    <property type="match status" value="1"/>
</dbReference>
<name>Q46TN0_CUPPJ</name>
<dbReference type="Pfam" id="PF02771">
    <property type="entry name" value="Acyl-CoA_dh_N"/>
    <property type="match status" value="1"/>
</dbReference>
<comment type="similarity">
    <text evidence="2">Belongs to the acyl-CoA dehydrogenase family.</text>
</comment>
<dbReference type="SUPFAM" id="SSF56645">
    <property type="entry name" value="Acyl-CoA dehydrogenase NM domain-like"/>
    <property type="match status" value="1"/>
</dbReference>
<sequence length="388" mass="42784">MQKLTEERRMIQEAARQFTMERVLPIANKRDPEKGKIPRELIDEMAELGYFGILIPEEYGGLGLGAYEYCLVAEQLSRGWMSVGSLIARGNGLIGALKGLSSERKAEFLPRMARGEFLGAFSLSEPNAGSDVANISCRAVRDGDDWLITGNKYWCTFADEADFILVICRTDPVIDPKARHKGLSAFMVEKPRGELPEGVKGSVIPKIGYHGWTTWELAFDGCRVPHSKMVGEEGKAFYLTTAGLETARAHTAARSIGLAQGSLEDSIQYAKGRNQFGNPIGNFQAIRFKIADMATQIEASRALLYTVCEKIDEGVRADTEASMVKLFASEMCERVTSEGLQIHGGAGYTTHFAAERYWRDARLTKIFEGTSDIQMRIISDAMLGKVAA</sequence>
<dbReference type="HOGENOM" id="CLU_018204_0_2_4"/>
<evidence type="ECO:0000256" key="2">
    <source>
        <dbReference type="ARBA" id="ARBA00009347"/>
    </source>
</evidence>
<dbReference type="OrthoDB" id="9770681at2"/>
<proteinExistence type="inferred from homology"/>
<dbReference type="PANTHER" id="PTHR43884">
    <property type="entry name" value="ACYL-COA DEHYDROGENASE"/>
    <property type="match status" value="1"/>
</dbReference>
<dbReference type="InterPro" id="IPR013786">
    <property type="entry name" value="AcylCoA_DH/ox_N"/>
</dbReference>
<dbReference type="EC" id="1.3.8.1" evidence="9"/>
<dbReference type="STRING" id="264198.Reut_B4150"/>
<evidence type="ECO:0000259" key="6">
    <source>
        <dbReference type="Pfam" id="PF00441"/>
    </source>
</evidence>
<dbReference type="KEGG" id="reu:Reut_B4150"/>
<feature type="domain" description="Acyl-CoA dehydrogenase/oxidase C-terminal" evidence="6">
    <location>
        <begin position="237"/>
        <end position="383"/>
    </location>
</feature>
<evidence type="ECO:0000256" key="1">
    <source>
        <dbReference type="ARBA" id="ARBA00001974"/>
    </source>
</evidence>
<dbReference type="eggNOG" id="COG1960">
    <property type="taxonomic scope" value="Bacteria"/>
</dbReference>
<dbReference type="GO" id="GO:0016937">
    <property type="term" value="F:short-chain fatty acyl-CoA dehydrogenase activity"/>
    <property type="evidence" value="ECO:0007669"/>
    <property type="project" value="UniProtKB-EC"/>
</dbReference>
<dbReference type="InterPro" id="IPR006091">
    <property type="entry name" value="Acyl-CoA_Oxase/DH_mid-dom"/>
</dbReference>
<evidence type="ECO:0000256" key="5">
    <source>
        <dbReference type="ARBA" id="ARBA00023002"/>
    </source>
</evidence>
<protein>
    <submittedName>
        <fullName evidence="9">Butyryl-CoA dehydrogenase</fullName>
        <ecNumber evidence="9">1.3.8.1</ecNumber>
    </submittedName>
</protein>
<dbReference type="Pfam" id="PF02770">
    <property type="entry name" value="Acyl-CoA_dh_M"/>
    <property type="match status" value="1"/>
</dbReference>
<evidence type="ECO:0000256" key="3">
    <source>
        <dbReference type="ARBA" id="ARBA00022630"/>
    </source>
</evidence>
<dbReference type="GO" id="GO:0050660">
    <property type="term" value="F:flavin adenine dinucleotide binding"/>
    <property type="evidence" value="ECO:0007669"/>
    <property type="project" value="InterPro"/>
</dbReference>
<dbReference type="SUPFAM" id="SSF47203">
    <property type="entry name" value="Acyl-CoA dehydrogenase C-terminal domain-like"/>
    <property type="match status" value="1"/>
</dbReference>
<keyword evidence="5 9" id="KW-0560">Oxidoreductase</keyword>
<dbReference type="Gene3D" id="1.10.540.10">
    <property type="entry name" value="Acyl-CoA dehydrogenase/oxidase, N-terminal domain"/>
    <property type="match status" value="1"/>
</dbReference>
<feature type="domain" description="Acyl-CoA dehydrogenase/oxidase N-terminal" evidence="8">
    <location>
        <begin position="5"/>
        <end position="116"/>
    </location>
</feature>